<feature type="region of interest" description="Disordered" evidence="1">
    <location>
        <begin position="1"/>
        <end position="32"/>
    </location>
</feature>
<accession>A0A2H3EK72</accession>
<name>A0A2H3EK72_ARMGA</name>
<dbReference type="STRING" id="47427.A0A2H3EK72"/>
<dbReference type="AlphaFoldDB" id="A0A2H3EK72"/>
<dbReference type="OrthoDB" id="3038402at2759"/>
<feature type="compositionally biased region" description="Basic and acidic residues" evidence="1">
    <location>
        <begin position="1"/>
        <end position="13"/>
    </location>
</feature>
<dbReference type="EMBL" id="KZ293646">
    <property type="protein sequence ID" value="PBL01298.1"/>
    <property type="molecule type" value="Genomic_DNA"/>
</dbReference>
<gene>
    <name evidence="3" type="ORF">ARMGADRAFT_1007306</name>
</gene>
<dbReference type="SUPFAM" id="SSF52047">
    <property type="entry name" value="RNI-like"/>
    <property type="match status" value="1"/>
</dbReference>
<dbReference type="PANTHER" id="PTHR38926">
    <property type="entry name" value="F-BOX DOMAIN CONTAINING PROTEIN, EXPRESSED"/>
    <property type="match status" value="1"/>
</dbReference>
<evidence type="ECO:0000256" key="1">
    <source>
        <dbReference type="SAM" id="MobiDB-lite"/>
    </source>
</evidence>
<dbReference type="InParanoid" id="A0A2H3EK72"/>
<proteinExistence type="predicted"/>
<dbReference type="InterPro" id="IPR001810">
    <property type="entry name" value="F-box_dom"/>
</dbReference>
<dbReference type="Proteomes" id="UP000217790">
    <property type="component" value="Unassembled WGS sequence"/>
</dbReference>
<dbReference type="Gene3D" id="3.80.10.10">
    <property type="entry name" value="Ribonuclease Inhibitor"/>
    <property type="match status" value="1"/>
</dbReference>
<protein>
    <recommendedName>
        <fullName evidence="2">F-box domain-containing protein</fullName>
    </recommendedName>
</protein>
<dbReference type="PANTHER" id="PTHR38926:SF72">
    <property type="entry name" value="IM:7136021-RELATED"/>
    <property type="match status" value="1"/>
</dbReference>
<evidence type="ECO:0000313" key="3">
    <source>
        <dbReference type="EMBL" id="PBL01298.1"/>
    </source>
</evidence>
<dbReference type="OMA" id="AVQNSGC"/>
<evidence type="ECO:0000313" key="4">
    <source>
        <dbReference type="Proteomes" id="UP000217790"/>
    </source>
</evidence>
<reference evidence="4" key="1">
    <citation type="journal article" date="2017" name="Nat. Ecol. Evol.">
        <title>Genome expansion and lineage-specific genetic innovations in the forest pathogenic fungi Armillaria.</title>
        <authorList>
            <person name="Sipos G."/>
            <person name="Prasanna A.N."/>
            <person name="Walter M.C."/>
            <person name="O'Connor E."/>
            <person name="Balint B."/>
            <person name="Krizsan K."/>
            <person name="Kiss B."/>
            <person name="Hess J."/>
            <person name="Varga T."/>
            <person name="Slot J."/>
            <person name="Riley R."/>
            <person name="Boka B."/>
            <person name="Rigling D."/>
            <person name="Barry K."/>
            <person name="Lee J."/>
            <person name="Mihaltcheva S."/>
            <person name="LaButti K."/>
            <person name="Lipzen A."/>
            <person name="Waldron R."/>
            <person name="Moloney N.M."/>
            <person name="Sperisen C."/>
            <person name="Kredics L."/>
            <person name="Vagvoelgyi C."/>
            <person name="Patrignani A."/>
            <person name="Fitzpatrick D."/>
            <person name="Nagy I."/>
            <person name="Doyle S."/>
            <person name="Anderson J.B."/>
            <person name="Grigoriev I.V."/>
            <person name="Gueldener U."/>
            <person name="Muensterkoetter M."/>
            <person name="Nagy L.G."/>
        </authorList>
    </citation>
    <scope>NUCLEOTIDE SEQUENCE [LARGE SCALE GENOMIC DNA]</scope>
    <source>
        <strain evidence="4">Ar21-2</strain>
    </source>
</reference>
<keyword evidence="4" id="KW-1185">Reference proteome</keyword>
<evidence type="ECO:0000259" key="2">
    <source>
        <dbReference type="Pfam" id="PF12937"/>
    </source>
</evidence>
<dbReference type="InterPro" id="IPR032675">
    <property type="entry name" value="LRR_dom_sf"/>
</dbReference>
<dbReference type="Gene3D" id="1.20.1280.50">
    <property type="match status" value="1"/>
</dbReference>
<dbReference type="Pfam" id="PF12937">
    <property type="entry name" value="F-box-like"/>
    <property type="match status" value="1"/>
</dbReference>
<feature type="domain" description="F-box" evidence="2">
    <location>
        <begin position="43"/>
        <end position="95"/>
    </location>
</feature>
<organism evidence="3 4">
    <name type="scientific">Armillaria gallica</name>
    <name type="common">Bulbous honey fungus</name>
    <name type="synonym">Armillaria bulbosa</name>
    <dbReference type="NCBI Taxonomy" id="47427"/>
    <lineage>
        <taxon>Eukaryota</taxon>
        <taxon>Fungi</taxon>
        <taxon>Dikarya</taxon>
        <taxon>Basidiomycota</taxon>
        <taxon>Agaricomycotina</taxon>
        <taxon>Agaricomycetes</taxon>
        <taxon>Agaricomycetidae</taxon>
        <taxon>Agaricales</taxon>
        <taxon>Marasmiineae</taxon>
        <taxon>Physalacriaceae</taxon>
        <taxon>Armillaria</taxon>
    </lineage>
</organism>
<sequence>MAHNENGGKKQEGVSKAPNLNPLRGERRPGETTAISKSRINELLPNELLAYIFATAIISLLSKERRSFLALVCSICRRWRDVAIEASDLWTTIYMHHQNDIPAAELFLKRSKTQLLDVDVQVDDDFRLGSPRYGLRVAELTSIHLERTRTLSLSVSHSHYAEKFSALYRPMSTPHLVNLSVDVPQSAVFLFDSICSSGSNGSDGLHSNRNSISSLTRLELTSAHLEHEELRNIFTYFPSLETLILPKFGQSWKLEDQEDRPIMLAPSSLRSLAVNLDYDHVESLYPEQYPPYCSCVLGSLRFPNLEYLEVLGEYPFCNLNLGSHFKDLPKLKTLRLQRCSVPPLDGDFFRSLKLLNHLELVDNLNHVKWFTESSPTEVTLPFPHLSSMSLSDKSSGSHDMSPWARLAQLAVQNSGCTQFSVKVTAQHHRSMMCALDPQDERIRVKVEDDPPGLLRLLPLEDFADWSDDDDDYYYYDERRPDLDHYDSSD</sequence>